<reference evidence="2" key="1">
    <citation type="submission" date="2015-08" db="EMBL/GenBank/DDBJ databases">
        <authorList>
            <person name="Babu N.S."/>
            <person name="Beckwith C.J."/>
            <person name="Beseler K.G."/>
            <person name="Brison A."/>
            <person name="Carone J.V."/>
            <person name="Caskin T.P."/>
            <person name="Diamond M."/>
            <person name="Durham M.E."/>
            <person name="Foxe J.M."/>
            <person name="Go M."/>
            <person name="Henderson B.A."/>
            <person name="Jones I.B."/>
            <person name="McGettigan J.A."/>
            <person name="Micheletti S.J."/>
            <person name="Nasrallah M.E."/>
            <person name="Ortiz D."/>
            <person name="Piller C.R."/>
            <person name="Privatt S.R."/>
            <person name="Schneider S.L."/>
            <person name="Sharp S."/>
            <person name="Smith T.C."/>
            <person name="Stanton J.D."/>
            <person name="Ullery H.E."/>
            <person name="Wilson R.J."/>
            <person name="Serrano M.G."/>
            <person name="Buck G."/>
            <person name="Lee V."/>
            <person name="Wang Y."/>
            <person name="Carvalho R."/>
            <person name="Voegtly L."/>
            <person name="Shi R."/>
            <person name="Duckworth R."/>
            <person name="Johnson A."/>
            <person name="Loviza R."/>
            <person name="Walstead R."/>
            <person name="Shah Z."/>
            <person name="Kiflezghi M."/>
            <person name="Wade K."/>
            <person name="Ball S.L."/>
            <person name="Bradley K.W."/>
            <person name="Asai D.J."/>
            <person name="Bowman C.A."/>
            <person name="Russell D.A."/>
            <person name="Pope W.H."/>
            <person name="Jacobs-Sera D."/>
            <person name="Hendrix R.W."/>
            <person name="Hatfull G.F."/>
        </authorList>
    </citation>
    <scope>NUCLEOTIDE SEQUENCE</scope>
</reference>
<proteinExistence type="predicted"/>
<dbReference type="AlphaFoldDB" id="A0A2P2CE25"/>
<keyword evidence="1" id="KW-1133">Transmembrane helix</keyword>
<feature type="transmembrane region" description="Helical" evidence="1">
    <location>
        <begin position="36"/>
        <end position="54"/>
    </location>
</feature>
<keyword evidence="1" id="KW-0472">Membrane</keyword>
<name>A0A2P2CE25_9ZZZZ</name>
<dbReference type="EMBL" id="CZKA01000067">
    <property type="protein sequence ID" value="CUR60233.1"/>
    <property type="molecule type" value="Genomic_DNA"/>
</dbReference>
<organism evidence="2">
    <name type="scientific">metagenome</name>
    <dbReference type="NCBI Taxonomy" id="256318"/>
    <lineage>
        <taxon>unclassified sequences</taxon>
        <taxon>metagenomes</taxon>
    </lineage>
</organism>
<protein>
    <submittedName>
        <fullName evidence="2">Uncharacterized protein</fullName>
    </submittedName>
</protein>
<feature type="transmembrane region" description="Helical" evidence="1">
    <location>
        <begin position="12"/>
        <end position="30"/>
    </location>
</feature>
<gene>
    <name evidence="2" type="ORF">NOCA270150</name>
</gene>
<evidence type="ECO:0000256" key="1">
    <source>
        <dbReference type="SAM" id="Phobius"/>
    </source>
</evidence>
<evidence type="ECO:0000313" key="2">
    <source>
        <dbReference type="EMBL" id="CUR60233.1"/>
    </source>
</evidence>
<keyword evidence="1" id="KW-0812">Transmembrane</keyword>
<accession>A0A2P2CE25</accession>
<sequence>MTRSVTRQWRGRLILLVIVVVVTYAALVVLDFGPRPFAWALLVTTVAALGWLLMDAGNARPARWRSGVPARTYAHTAEDTAHARVLDGHLDSRDPGPALRDRLVSLARSRDPDLLDPELRALAQQPVLRLSPDDIDRYLSRIEALGDR</sequence>